<keyword evidence="2" id="KW-0472">Membrane</keyword>
<proteinExistence type="predicted"/>
<dbReference type="Proteomes" id="UP000887575">
    <property type="component" value="Unassembled WGS sequence"/>
</dbReference>
<evidence type="ECO:0000313" key="4">
    <source>
        <dbReference type="WBParaSite" id="MBELARI_LOCUS16933"/>
    </source>
</evidence>
<feature type="transmembrane region" description="Helical" evidence="2">
    <location>
        <begin position="346"/>
        <end position="374"/>
    </location>
</feature>
<feature type="transmembrane region" description="Helical" evidence="2">
    <location>
        <begin position="179"/>
        <end position="206"/>
    </location>
</feature>
<organism evidence="3 4">
    <name type="scientific">Mesorhabditis belari</name>
    <dbReference type="NCBI Taxonomy" id="2138241"/>
    <lineage>
        <taxon>Eukaryota</taxon>
        <taxon>Metazoa</taxon>
        <taxon>Ecdysozoa</taxon>
        <taxon>Nematoda</taxon>
        <taxon>Chromadorea</taxon>
        <taxon>Rhabditida</taxon>
        <taxon>Rhabditina</taxon>
        <taxon>Rhabditomorpha</taxon>
        <taxon>Rhabditoidea</taxon>
        <taxon>Rhabditidae</taxon>
        <taxon>Mesorhabditinae</taxon>
        <taxon>Mesorhabditis</taxon>
    </lineage>
</organism>
<protein>
    <submittedName>
        <fullName evidence="4">Uncharacterized protein</fullName>
    </submittedName>
</protein>
<feature type="transmembrane region" description="Helical" evidence="2">
    <location>
        <begin position="94"/>
        <end position="111"/>
    </location>
</feature>
<feature type="region of interest" description="Disordered" evidence="1">
    <location>
        <begin position="440"/>
        <end position="464"/>
    </location>
</feature>
<accession>A0AAF3ES28</accession>
<reference evidence="4" key="1">
    <citation type="submission" date="2024-02" db="UniProtKB">
        <authorList>
            <consortium name="WormBaseParasite"/>
        </authorList>
    </citation>
    <scope>IDENTIFICATION</scope>
</reference>
<feature type="transmembrane region" description="Helical" evidence="2">
    <location>
        <begin position="402"/>
        <end position="424"/>
    </location>
</feature>
<feature type="transmembrane region" description="Helical" evidence="2">
    <location>
        <begin position="123"/>
        <end position="152"/>
    </location>
</feature>
<evidence type="ECO:0000313" key="3">
    <source>
        <dbReference type="Proteomes" id="UP000887575"/>
    </source>
</evidence>
<dbReference type="AlphaFoldDB" id="A0AAF3ES28"/>
<feature type="transmembrane region" description="Helical" evidence="2">
    <location>
        <begin position="273"/>
        <end position="295"/>
    </location>
</feature>
<sequence>MLSAAGKHLKNTHNCHILHRRRMAIEIPTWLWLPKNQPNLPVLEENYRRCGKRLPCIQAFRWTNIIQPLIVAALFFTLVTDLPFTGNTYERTCRQLWLLGGNLMISMWAVLSSYQQKPFFSQIYFLVGAPYLGIGMVACLLFFFQIGISVIIDNGIALSNVRKDSREALGIYLDYRYDWIILMVATAFVFLMFAWQFLVTLSYCYFVRDRQIEIDGPTSLTANQESRRRKIGEAKEVPTWLWRPREPNFPLPLREENYQSCFKKMSCVAAFRWLHFLQPVTFSLLFFQLVVGPLNEPILATIAQGNYPFKASDRAQVQLLMLLINMLAPMWAIFASYNPKPFFIQLYFLFAACYFPFGILLSGATFTVLGVTLINGSSDRLDYIRNTLRSEYGIAMDDGSSLMISALFVAILYIWQLITINTFWRYAVDRQLELETTMKATIGGEDHPPTNQQSSDTERSPLEIYSEPPPPLYSKIITDVSMSLPVSSDKYFPLTYGCTYDSQAFIYEGEKTPWGYFCVCNETNCNLPNPVVKKLSDVQVEIEIGEKTLPTDMPPNVTCYAYSSDFVFNGHEADVLITPTIRTPRPDTTCRVNMEIQLKTKKPPLKGTFIVDGGKLDLDQFYRIQIANATFPPFYFGLFVSYQYEVERRYYDFACNYSMCTNPKKNVGNIAVNHTTKCYVGLSNADTCLGHLCFYATDGPAEHPNKLVRRGCLSQDFTLAYGRIEVTLE</sequence>
<name>A0AAF3ES28_9BILA</name>
<dbReference type="WBParaSite" id="MBELARI_LOCUS16933">
    <property type="protein sequence ID" value="MBELARI_LOCUS16933"/>
    <property type="gene ID" value="MBELARI_LOCUS16933"/>
</dbReference>
<keyword evidence="2" id="KW-0812">Transmembrane</keyword>
<keyword evidence="3" id="KW-1185">Reference proteome</keyword>
<feature type="transmembrane region" description="Helical" evidence="2">
    <location>
        <begin position="59"/>
        <end position="79"/>
    </location>
</feature>
<evidence type="ECO:0000256" key="2">
    <source>
        <dbReference type="SAM" id="Phobius"/>
    </source>
</evidence>
<keyword evidence="2" id="KW-1133">Transmembrane helix</keyword>
<feature type="transmembrane region" description="Helical" evidence="2">
    <location>
        <begin position="315"/>
        <end position="334"/>
    </location>
</feature>
<evidence type="ECO:0000256" key="1">
    <source>
        <dbReference type="SAM" id="MobiDB-lite"/>
    </source>
</evidence>